<dbReference type="PANTHER" id="PTHR21301:SF10">
    <property type="entry name" value="REVERSE TRANSCRIPTASE DOMAIN-CONTAINING PROTEIN"/>
    <property type="match status" value="1"/>
</dbReference>
<evidence type="ECO:0000256" key="1">
    <source>
        <dbReference type="SAM" id="MobiDB-lite"/>
    </source>
</evidence>
<dbReference type="Proteomes" id="UP001365542">
    <property type="component" value="Unassembled WGS sequence"/>
</dbReference>
<comment type="caution">
    <text evidence="3">The sequence shown here is derived from an EMBL/GenBank/DDBJ whole genome shotgun (WGS) entry which is preliminary data.</text>
</comment>
<dbReference type="AlphaFoldDB" id="A0AAV9WSI1"/>
<keyword evidence="4" id="KW-1185">Reference proteome</keyword>
<evidence type="ECO:0000313" key="4">
    <source>
        <dbReference type="Proteomes" id="UP001365542"/>
    </source>
</evidence>
<dbReference type="InterPro" id="IPR058912">
    <property type="entry name" value="HTH_animal"/>
</dbReference>
<dbReference type="PROSITE" id="PS50878">
    <property type="entry name" value="RT_POL"/>
    <property type="match status" value="1"/>
</dbReference>
<feature type="compositionally biased region" description="Polar residues" evidence="1">
    <location>
        <begin position="283"/>
        <end position="299"/>
    </location>
</feature>
<dbReference type="Pfam" id="PF26215">
    <property type="entry name" value="HTH_animal"/>
    <property type="match status" value="1"/>
</dbReference>
<evidence type="ECO:0000313" key="3">
    <source>
        <dbReference type="EMBL" id="KAK6525085.1"/>
    </source>
</evidence>
<gene>
    <name evidence="3" type="ORF">TWF694_011918</name>
</gene>
<dbReference type="InterPro" id="IPR000477">
    <property type="entry name" value="RT_dom"/>
</dbReference>
<organism evidence="3 4">
    <name type="scientific">Orbilia ellipsospora</name>
    <dbReference type="NCBI Taxonomy" id="2528407"/>
    <lineage>
        <taxon>Eukaryota</taxon>
        <taxon>Fungi</taxon>
        <taxon>Dikarya</taxon>
        <taxon>Ascomycota</taxon>
        <taxon>Pezizomycotina</taxon>
        <taxon>Orbiliomycetes</taxon>
        <taxon>Orbiliales</taxon>
        <taxon>Orbiliaceae</taxon>
        <taxon>Orbilia</taxon>
    </lineage>
</organism>
<feature type="domain" description="Reverse transcriptase" evidence="2">
    <location>
        <begin position="608"/>
        <end position="859"/>
    </location>
</feature>
<feature type="region of interest" description="Disordered" evidence="1">
    <location>
        <begin position="254"/>
        <end position="320"/>
    </location>
</feature>
<evidence type="ECO:0000259" key="2">
    <source>
        <dbReference type="PROSITE" id="PS50878"/>
    </source>
</evidence>
<reference evidence="3 4" key="1">
    <citation type="submission" date="2019-10" db="EMBL/GenBank/DDBJ databases">
        <authorList>
            <person name="Palmer J.M."/>
        </authorList>
    </citation>
    <scope>NUCLEOTIDE SEQUENCE [LARGE SCALE GENOMIC DNA]</scope>
    <source>
        <strain evidence="3 4">TWF694</strain>
    </source>
</reference>
<proteinExistence type="predicted"/>
<feature type="compositionally biased region" description="Basic and acidic residues" evidence="1">
    <location>
        <begin position="300"/>
        <end position="320"/>
    </location>
</feature>
<protein>
    <recommendedName>
        <fullName evidence="2">Reverse transcriptase domain-containing protein</fullName>
    </recommendedName>
</protein>
<name>A0AAV9WSI1_9PEZI</name>
<dbReference type="PANTHER" id="PTHR21301">
    <property type="entry name" value="REVERSE TRANSCRIPTASE"/>
    <property type="match status" value="1"/>
</dbReference>
<dbReference type="EMBL" id="JAVHJO010000017">
    <property type="protein sequence ID" value="KAK6525085.1"/>
    <property type="molecule type" value="Genomic_DNA"/>
</dbReference>
<accession>A0AAV9WSI1</accession>
<sequence>MPTSAITAIRTSAVDSANTISELLELVPVPYRPRTAQVVNEIYTIALKANNVRTYLAALEKHKSDGTFPSEIGQRVFAPAVQHSKEFMGTSAYSTAQKLAENTVQQTRVSLLDQSVSCKKAELSHLQSLFTEEVCKAKMKVIQLDVTLDLANDAGVDPSGDTDIIVSAKLPSFLRKDYDTFNKYRDQYPMRALSLAYMVIGRQTANKFKSLSLKHKTDQDIEMEGVDRSETIASVVEKKVEALLKQYNLPKKGRSSVSLVHSEQRTDDSANQLSRHSRYESTPPIQSSKELPTSQWQSESKAKVSRREGKRKRAEEVSKEVSSLERVVRGRLSSECTVEFPRPDLTIGLDGRSRKTALTHVRKHKVESTDVFKSCFFDTNSELFCNVSKNARKQFVALHTPSRLIEYNHEFGDGVFKGPGVDLPRHIEYKLALNAKFVLHHKPDSSKILQAWEHLERQVRIAWLFRESDTPANKFYVPKKDWQPPRENIDGWIERGLQEGKDLMIAQVMASSDLNLRKDPMPNPDMLELESFLKLNRFLVKLTDKNLGISVVEKNWYLEQCEKMLSDSSVYETISRDELVQDFQLEVFKRIEDLCSEDESKSVVFGSSKDYLLASLDDTAIPTFHGLPKVHKDKWSLRPIIPSHSWCTRRASELADFVLRQAVKDYLPWCVESTKEVVSKLQCHTFLRADDIWIVTGDVQSFYTNVPIDSTSQKLGKLMGNRELEGIRTSRIKDLLDIVMYVNCFEFNGKYYRQVEGVAMGTSCAPAFANLSLGLLEMSTSIVDKIGPVGLQFYARYIDDIQLIWKGSRQSLEEWLVDFAPKLEPYKLSWEIHNSSQPAQFLDMELFWERGFGALGLQTRVFRKRMNKHQYIPWSSAHPIQVKRAFVKAELTRFAIICSQETYFDEKVSLFFAALRRRGYPSTTLIQWKKTVDYNQRPLLIESTKKLARGLPLMLPSSYDDVWEYIDGQDVLQTMKKFWLRAGPLPAALERPLIKSLRRTENMFDKFSAWNKAILQPQLSLSGRMEVS</sequence>